<keyword evidence="2" id="KW-1185">Reference proteome</keyword>
<proteinExistence type="predicted"/>
<sequence length="69" mass="7730">MSERPGEGEERTQQLTNKATKPSSSSSSSSSPHYSTEAVDERFSHSAAVLLRPFLIRYTPVRMYRLLLG</sequence>
<dbReference type="EMBL" id="CM042883">
    <property type="protein sequence ID" value="KAI4378840.1"/>
    <property type="molecule type" value="Genomic_DNA"/>
</dbReference>
<comment type="caution">
    <text evidence="1">The sequence shown here is derived from an EMBL/GenBank/DDBJ whole genome shotgun (WGS) entry which is preliminary data.</text>
</comment>
<evidence type="ECO:0000313" key="1">
    <source>
        <dbReference type="EMBL" id="KAI4378840.1"/>
    </source>
</evidence>
<accession>A0ACB9RIL6</accession>
<evidence type="ECO:0000313" key="2">
    <source>
        <dbReference type="Proteomes" id="UP001057402"/>
    </source>
</evidence>
<organism evidence="1 2">
    <name type="scientific">Melastoma candidum</name>
    <dbReference type="NCBI Taxonomy" id="119954"/>
    <lineage>
        <taxon>Eukaryota</taxon>
        <taxon>Viridiplantae</taxon>
        <taxon>Streptophyta</taxon>
        <taxon>Embryophyta</taxon>
        <taxon>Tracheophyta</taxon>
        <taxon>Spermatophyta</taxon>
        <taxon>Magnoliopsida</taxon>
        <taxon>eudicotyledons</taxon>
        <taxon>Gunneridae</taxon>
        <taxon>Pentapetalae</taxon>
        <taxon>rosids</taxon>
        <taxon>malvids</taxon>
        <taxon>Myrtales</taxon>
        <taxon>Melastomataceae</taxon>
        <taxon>Melastomatoideae</taxon>
        <taxon>Melastomateae</taxon>
        <taxon>Melastoma</taxon>
    </lineage>
</organism>
<reference evidence="2" key="1">
    <citation type="journal article" date="2023" name="Front. Plant Sci.">
        <title>Chromosomal-level genome assembly of Melastoma candidum provides insights into trichome evolution.</title>
        <authorList>
            <person name="Zhong Y."/>
            <person name="Wu W."/>
            <person name="Sun C."/>
            <person name="Zou P."/>
            <person name="Liu Y."/>
            <person name="Dai S."/>
            <person name="Zhou R."/>
        </authorList>
    </citation>
    <scope>NUCLEOTIDE SEQUENCE [LARGE SCALE GENOMIC DNA]</scope>
</reference>
<name>A0ACB9RIL6_9MYRT</name>
<gene>
    <name evidence="1" type="ORF">MLD38_016267</name>
</gene>
<dbReference type="Proteomes" id="UP001057402">
    <property type="component" value="Chromosome 4"/>
</dbReference>
<protein>
    <submittedName>
        <fullName evidence="1">Uncharacterized protein</fullName>
    </submittedName>
</protein>